<proteinExistence type="predicted"/>
<dbReference type="RefSeq" id="XP_006667972.1">
    <property type="nucleotide sequence ID" value="XM_006667909.1"/>
</dbReference>
<dbReference type="AlphaFoldDB" id="G3JBH9"/>
<dbReference type="InParanoid" id="G3JBH9"/>
<organism evidence="1 2">
    <name type="scientific">Cordyceps militaris (strain CM01)</name>
    <name type="common">Caterpillar fungus</name>
    <dbReference type="NCBI Taxonomy" id="983644"/>
    <lineage>
        <taxon>Eukaryota</taxon>
        <taxon>Fungi</taxon>
        <taxon>Dikarya</taxon>
        <taxon>Ascomycota</taxon>
        <taxon>Pezizomycotina</taxon>
        <taxon>Sordariomycetes</taxon>
        <taxon>Hypocreomycetidae</taxon>
        <taxon>Hypocreales</taxon>
        <taxon>Cordycipitaceae</taxon>
        <taxon>Cordyceps</taxon>
    </lineage>
</organism>
<accession>G3JBH9</accession>
<keyword evidence="2" id="KW-1185">Reference proteome</keyword>
<sequence>MQLELNSFSTTPDHPTNQIHNLQKLDRCSSLCAFENRKTRSFSETQMPDEHFE</sequence>
<dbReference type="KEGG" id="cmt:CCM_02757"/>
<dbReference type="GeneID" id="18164784"/>
<name>G3JBH9_CORMM</name>
<dbReference type="Proteomes" id="UP000001610">
    <property type="component" value="Unassembled WGS sequence"/>
</dbReference>
<dbReference type="HOGENOM" id="CLU_3068597_0_0_1"/>
<gene>
    <name evidence="1" type="ORF">CCM_02757</name>
</gene>
<evidence type="ECO:0000313" key="1">
    <source>
        <dbReference type="EMBL" id="EGX94486.1"/>
    </source>
</evidence>
<dbReference type="VEuPathDB" id="FungiDB:CCM_02757"/>
<dbReference type="EMBL" id="JH126400">
    <property type="protein sequence ID" value="EGX94486.1"/>
    <property type="molecule type" value="Genomic_DNA"/>
</dbReference>
<evidence type="ECO:0000313" key="2">
    <source>
        <dbReference type="Proteomes" id="UP000001610"/>
    </source>
</evidence>
<reference evidence="1 2" key="1">
    <citation type="journal article" date="2011" name="Genome Biol.">
        <title>Genome sequence of the insect pathogenic fungus Cordyceps militaris, a valued traditional Chinese medicine.</title>
        <authorList>
            <person name="Zheng P."/>
            <person name="Xia Y."/>
            <person name="Xiao G."/>
            <person name="Xiong C."/>
            <person name="Hu X."/>
            <person name="Zhang S."/>
            <person name="Zheng H."/>
            <person name="Huang Y."/>
            <person name="Zhou Y."/>
            <person name="Wang S."/>
            <person name="Zhao G.P."/>
            <person name="Liu X."/>
            <person name="St Leger R.J."/>
            <person name="Wang C."/>
        </authorList>
    </citation>
    <scope>NUCLEOTIDE SEQUENCE [LARGE SCALE GENOMIC DNA]</scope>
    <source>
        <strain evidence="1 2">CM01</strain>
    </source>
</reference>
<protein>
    <submittedName>
        <fullName evidence="1">Uncharacterized protein</fullName>
    </submittedName>
</protein>